<evidence type="ECO:0000259" key="9">
    <source>
        <dbReference type="Pfam" id="PF23797"/>
    </source>
</evidence>
<dbReference type="EMBL" id="VZUA01101951">
    <property type="protein sequence ID" value="NXU66372.1"/>
    <property type="molecule type" value="Genomic_DNA"/>
</dbReference>
<dbReference type="OrthoDB" id="40048at2759"/>
<comment type="similarity">
    <text evidence="3">Belongs to the ELP1/IKA1 family.</text>
</comment>
<dbReference type="GO" id="GO:0005829">
    <property type="term" value="C:cytosol"/>
    <property type="evidence" value="ECO:0007669"/>
    <property type="project" value="TreeGrafter"/>
</dbReference>
<evidence type="ECO:0000256" key="5">
    <source>
        <dbReference type="ARBA" id="ARBA00022694"/>
    </source>
</evidence>
<dbReference type="Proteomes" id="UP000558460">
    <property type="component" value="Unassembled WGS sequence"/>
</dbReference>
<comment type="pathway">
    <text evidence="2">tRNA modification; 5-methoxycarbonylmethyl-2-thiouridine-tRNA biosynthesis.</text>
</comment>
<feature type="domain" description="ELP1 TPR" evidence="10">
    <location>
        <begin position="975"/>
        <end position="1058"/>
    </location>
</feature>
<dbReference type="InterPro" id="IPR056167">
    <property type="entry name" value="A-sol_ELP1"/>
</dbReference>
<dbReference type="SUPFAM" id="SSF69322">
    <property type="entry name" value="Tricorn protease domain 2"/>
    <property type="match status" value="1"/>
</dbReference>
<evidence type="ECO:0000256" key="6">
    <source>
        <dbReference type="ARBA" id="ARBA00029535"/>
    </source>
</evidence>
<evidence type="ECO:0000256" key="4">
    <source>
        <dbReference type="ARBA" id="ARBA00022490"/>
    </source>
</evidence>
<proteinExistence type="inferred from homology"/>
<evidence type="ECO:0000256" key="1">
    <source>
        <dbReference type="ARBA" id="ARBA00004496"/>
    </source>
</evidence>
<dbReference type="PANTHER" id="PTHR12747">
    <property type="entry name" value="ELONGATOR COMPLEX PROTEIN 1"/>
    <property type="match status" value="1"/>
</dbReference>
<feature type="non-terminal residue" evidence="12">
    <location>
        <position position="1"/>
    </location>
</feature>
<dbReference type="InterPro" id="IPR056165">
    <property type="entry name" value="Beta-prop_ELP1_2nd"/>
</dbReference>
<protein>
    <recommendedName>
        <fullName evidence="6">Elongator complex protein 1</fullName>
    </recommendedName>
    <alternativeName>
        <fullName evidence="7">IkappaB kinase complex-associated protein</fullName>
    </alternativeName>
</protein>
<dbReference type="Gene3D" id="2.130.10.10">
    <property type="entry name" value="YVTN repeat-like/Quinoprotein amine dehydrogenase"/>
    <property type="match status" value="1"/>
</dbReference>
<evidence type="ECO:0000256" key="3">
    <source>
        <dbReference type="ARBA" id="ARBA00006086"/>
    </source>
</evidence>
<evidence type="ECO:0000313" key="12">
    <source>
        <dbReference type="EMBL" id="NXU66372.1"/>
    </source>
</evidence>
<dbReference type="PANTHER" id="PTHR12747:SF0">
    <property type="entry name" value="ELONGATOR COMPLEX PROTEIN 1"/>
    <property type="match status" value="1"/>
</dbReference>
<gene>
    <name evidence="12" type="primary">Elp1</name>
    <name evidence="12" type="ORF">HORVUL_R10187</name>
</gene>
<dbReference type="GO" id="GO:0000049">
    <property type="term" value="F:tRNA binding"/>
    <property type="evidence" value="ECO:0007669"/>
    <property type="project" value="TreeGrafter"/>
</dbReference>
<dbReference type="InterPro" id="IPR006849">
    <property type="entry name" value="Elp1"/>
</dbReference>
<accession>A0A7L3MJE1</accession>
<dbReference type="GO" id="GO:0033588">
    <property type="term" value="C:elongator holoenzyme complex"/>
    <property type="evidence" value="ECO:0007669"/>
    <property type="project" value="InterPro"/>
</dbReference>
<feature type="domain" description="ELP1 first N-terminal beta-propeller" evidence="8">
    <location>
        <begin position="1"/>
        <end position="353"/>
    </location>
</feature>
<evidence type="ECO:0000256" key="2">
    <source>
        <dbReference type="ARBA" id="ARBA00005043"/>
    </source>
</evidence>
<comment type="subcellular location">
    <subcellularLocation>
        <location evidence="1">Cytoplasm</location>
    </subcellularLocation>
</comment>
<organism evidence="12 13">
    <name type="scientific">Horornis vulcanius</name>
    <dbReference type="NCBI Taxonomy" id="2585811"/>
    <lineage>
        <taxon>Eukaryota</taxon>
        <taxon>Metazoa</taxon>
        <taxon>Chordata</taxon>
        <taxon>Craniata</taxon>
        <taxon>Vertebrata</taxon>
        <taxon>Euteleostomi</taxon>
        <taxon>Archelosauria</taxon>
        <taxon>Archosauria</taxon>
        <taxon>Dinosauria</taxon>
        <taxon>Saurischia</taxon>
        <taxon>Theropoda</taxon>
        <taxon>Coelurosauria</taxon>
        <taxon>Aves</taxon>
        <taxon>Neognathae</taxon>
        <taxon>Neoaves</taxon>
        <taxon>Telluraves</taxon>
        <taxon>Australaves</taxon>
        <taxon>Passeriformes</taxon>
        <taxon>Sylvioidea</taxon>
        <taxon>Scotocercidae</taxon>
        <taxon>Horornis</taxon>
    </lineage>
</organism>
<keyword evidence="5" id="KW-0819">tRNA processing</keyword>
<dbReference type="UniPathway" id="UPA00988"/>
<dbReference type="Pfam" id="PF23797">
    <property type="entry name" value="Beta-prop_ELP1_2nd"/>
    <property type="match status" value="1"/>
</dbReference>
<evidence type="ECO:0000259" key="8">
    <source>
        <dbReference type="Pfam" id="PF04762"/>
    </source>
</evidence>
<dbReference type="Pfam" id="PF04762">
    <property type="entry name" value="Beta-prop_ELP1_1st"/>
    <property type="match status" value="1"/>
</dbReference>
<comment type="caution">
    <text evidence="12">The sequence shown here is derived from an EMBL/GenBank/DDBJ whole genome shotgun (WGS) entry which is preliminary data.</text>
</comment>
<keyword evidence="13" id="KW-1185">Reference proteome</keyword>
<evidence type="ECO:0000259" key="10">
    <source>
        <dbReference type="Pfam" id="PF23878"/>
    </source>
</evidence>
<feature type="non-terminal residue" evidence="12">
    <location>
        <position position="1061"/>
    </location>
</feature>
<dbReference type="GO" id="GO:0002926">
    <property type="term" value="P:tRNA wobble base 5-methoxycarbonylmethyl-2-thiouridinylation"/>
    <property type="evidence" value="ECO:0007669"/>
    <property type="project" value="TreeGrafter"/>
</dbReference>
<dbReference type="AlphaFoldDB" id="A0A7L3MJE1"/>
<feature type="domain" description="ELP1 alpha-solenoid" evidence="11">
    <location>
        <begin position="718"/>
        <end position="918"/>
    </location>
</feature>
<dbReference type="InterPro" id="IPR015943">
    <property type="entry name" value="WD40/YVTN_repeat-like_dom_sf"/>
</dbReference>
<evidence type="ECO:0000259" key="11">
    <source>
        <dbReference type="Pfam" id="PF23925"/>
    </source>
</evidence>
<evidence type="ECO:0000313" key="13">
    <source>
        <dbReference type="Proteomes" id="UP000558460"/>
    </source>
</evidence>
<feature type="domain" description="ELP1 N-terminal second beta-propeller" evidence="9">
    <location>
        <begin position="393"/>
        <end position="694"/>
    </location>
</feature>
<keyword evidence="4" id="KW-0963">Cytoplasm</keyword>
<dbReference type="InterPro" id="IPR056166">
    <property type="entry name" value="TPR_ELP1"/>
</dbReference>
<dbReference type="Pfam" id="PF23878">
    <property type="entry name" value="TPR_ELP1"/>
    <property type="match status" value="1"/>
</dbReference>
<evidence type="ECO:0000256" key="7">
    <source>
        <dbReference type="ARBA" id="ARBA00032958"/>
    </source>
</evidence>
<name>A0A7L3MJE1_9PASS</name>
<reference evidence="12 13" key="1">
    <citation type="submission" date="2019-09" db="EMBL/GenBank/DDBJ databases">
        <title>Bird 10,000 Genomes (B10K) Project - Family phase.</title>
        <authorList>
            <person name="Zhang G."/>
        </authorList>
    </citation>
    <scope>NUCLEOTIDE SEQUENCE [LARGE SCALE GENOMIC DNA]</scope>
    <source>
        <strain evidence="12">B10K-DU-029-69</strain>
        <tissue evidence="12">Muscle</tissue>
    </source>
</reference>
<dbReference type="InterPro" id="IPR056164">
    <property type="entry name" value="Beta-prop_ELP1_1st"/>
</dbReference>
<dbReference type="Pfam" id="PF23925">
    <property type="entry name" value="A-sol_ELP1"/>
    <property type="match status" value="1"/>
</dbReference>
<sequence length="1061" mass="118582">MRNLRLLRAGGCRSAAATGTPQCFCLGAEPGVILVGSQYGLVELRPAGDSVSREVSLAVDGFLPEDGSGCIVGVEDLPEQESVCVATAAGDILLCNLTTKQVECVGSVDSGLSVMSWSPDQELVLLATGQQTLIMMTRDFEPITEKQIHQDEFGEGKFVALGWGKKETQFHGSEGKQAAHRKQTEVLPTSAWDDGKPRVTWRGDGQFVAVSAVCPETGARKVRVWSRELVLQSTSEPISGLEQALSWKPSGNLIASTQEKPNRHDVVFLEKNGLLHGEFTLPFQKGQVKVNEMLWNADSTILAIWLEDLNVEKSNPNTYVQLWTTGNYHWYLKQSLHFGSLEENQLVSLLWDRENLYRLHILCQGWRYLSYDWHWTTDHGLGENSQHMANVAVIDGDKVLVTAFQHAVVPPPMCTYEIQLQQPVNQVAFHTDPKHSGDMAVLDANNRILVYRYVNCPSVKFGAVGGNGFKAAVETPYLDKTYRVDVSSISKEVMNPLGLRFLTWLPDDSFLVVGQGQHAAQSVLHHLTAVPHVAGAEEECLNLRLSVPVDGEVISLCCSPVTKTVALQLTDRRILKYLWEASTPVLEPWRSSSSSAVQLPYRCVQTSITRISGEEVILGLTDRCRFFVNDIEVASNITSFATYNEFLLVTTNSHTCLCFCLKNLSVKALQAGLSSAGAPNSETLRKVERGSRIVTVVPQDTKVVLQMPRGNLETIHHRALVLAQIRKWLDRLMFREAFQCMRKLRINLNLLYDHNPKASLPSSLVFLENTETFIRQIDSVNYINLFFTELKEEDFTKSMYPSLNGSSNSQTHQHPDQKKVNLICDVMRVAMEHIDPQKYCLSILTAHVKKNPPELEIALQKVHDLRERSVTPDVQAVSAEEALKYLLFLVDVNELYDYSLGTYDFDLVVMVAEKSQKESVMSLHPLVLPEHSFRNLFVFKVKQCSLRAAGQSSSGKGRDWYLKFYDCMSSILSSSLYSEALKLYPSSTQEYKDISDAYGEYLMQKQLYEQAALIFARAGIFAKALDAFQNSGSWQQALCMASRLGYTKDKLSSLAQSMAGR</sequence>